<evidence type="ECO:0000313" key="5">
    <source>
        <dbReference type="EMBL" id="MFC4305238.1"/>
    </source>
</evidence>
<reference evidence="6" key="1">
    <citation type="journal article" date="2019" name="Int. J. Syst. Evol. Microbiol.">
        <title>The Global Catalogue of Microorganisms (GCM) 10K type strain sequencing project: providing services to taxonomists for standard genome sequencing and annotation.</title>
        <authorList>
            <consortium name="The Broad Institute Genomics Platform"/>
            <consortium name="The Broad Institute Genome Sequencing Center for Infectious Disease"/>
            <person name="Wu L."/>
            <person name="Ma J."/>
        </authorList>
    </citation>
    <scope>NUCLEOTIDE SEQUENCE [LARGE SCALE GENOMIC DNA]</scope>
    <source>
        <strain evidence="6">CGMCC 4.1641</strain>
    </source>
</reference>
<dbReference type="Gene3D" id="3.40.190.10">
    <property type="entry name" value="Periplasmic binding protein-like II"/>
    <property type="match status" value="1"/>
</dbReference>
<dbReference type="SUPFAM" id="SSF53850">
    <property type="entry name" value="Periplasmic binding protein-like II"/>
    <property type="match status" value="1"/>
</dbReference>
<proteinExistence type="inferred from homology"/>
<dbReference type="InterPro" id="IPR050490">
    <property type="entry name" value="Bact_solute-bd_prot1"/>
</dbReference>
<dbReference type="InterPro" id="IPR006059">
    <property type="entry name" value="SBP"/>
</dbReference>
<dbReference type="Proteomes" id="UP001595755">
    <property type="component" value="Unassembled WGS sequence"/>
</dbReference>
<evidence type="ECO:0000256" key="4">
    <source>
        <dbReference type="ARBA" id="ARBA00022729"/>
    </source>
</evidence>
<sequence length="433" mass="49388">MILLLSACQTNEKKVVENVTLKVVYYDQNMFNRDYGELFASRYPNIDVEVLPITYYSNSQNNGVDSISQYILTNQPDVVLLRDIDLIELSRKNELVNLSFLIKEEKYDLSTMLPSVIDLIKELGDGDIYGLAPTFENTALFYNKDIFDQAGVDYPVDNMTWKDVLLLSQRFNGNESAYGFYKGKNSSLFNFVIKRVGYLSGINFYNAKDKKITLNTPFWKSVFEQVIEGYRNKSLFLDTNQEIKSRYKFSEESDIAIGSNLFVKGKAAMTIDSIAFVSDIEKAQQALKNSTPMNWGVVTTPVDPLNPAETTAFHLSQLFAINAKSQNIEAAWELIKFINGEEWAKLKSKSSSVLLTRFENMKEMYGYNIEAFYKLKPNGRFYNSDGLPDAFYKEFNAFGNDEIFKVIQGTSTIEDALIAIEKNGQVILNKYEP</sequence>
<dbReference type="Pfam" id="PF01547">
    <property type="entry name" value="SBP_bac_1"/>
    <property type="match status" value="1"/>
</dbReference>
<protein>
    <submittedName>
        <fullName evidence="5">ABC transporter substrate-binding protein</fullName>
    </submittedName>
</protein>
<dbReference type="PANTHER" id="PTHR43649">
    <property type="entry name" value="ARABINOSE-BINDING PROTEIN-RELATED"/>
    <property type="match status" value="1"/>
</dbReference>
<accession>A0ABV8SEA6</accession>
<comment type="subcellular location">
    <subcellularLocation>
        <location evidence="1">Cell envelope</location>
    </subcellularLocation>
</comment>
<comment type="similarity">
    <text evidence="2">Belongs to the bacterial solute-binding protein 1 family.</text>
</comment>
<name>A0ABV8SEA6_9BACL</name>
<evidence type="ECO:0000256" key="2">
    <source>
        <dbReference type="ARBA" id="ARBA00008520"/>
    </source>
</evidence>
<evidence type="ECO:0000256" key="1">
    <source>
        <dbReference type="ARBA" id="ARBA00004196"/>
    </source>
</evidence>
<comment type="caution">
    <text evidence="5">The sequence shown here is derived from an EMBL/GenBank/DDBJ whole genome shotgun (WGS) entry which is preliminary data.</text>
</comment>
<keyword evidence="4" id="KW-0732">Signal</keyword>
<evidence type="ECO:0000256" key="3">
    <source>
        <dbReference type="ARBA" id="ARBA00022448"/>
    </source>
</evidence>
<gene>
    <name evidence="5" type="ORF">ACFO1S_17540</name>
</gene>
<keyword evidence="3" id="KW-0813">Transport</keyword>
<dbReference type="EMBL" id="JBHSED010000036">
    <property type="protein sequence ID" value="MFC4305238.1"/>
    <property type="molecule type" value="Genomic_DNA"/>
</dbReference>
<dbReference type="PANTHER" id="PTHR43649:SF31">
    <property type="entry name" value="SN-GLYCEROL-3-PHOSPHATE-BINDING PERIPLASMIC PROTEIN UGPB"/>
    <property type="match status" value="1"/>
</dbReference>
<organism evidence="5 6">
    <name type="scientific">Cohnella boryungensis</name>
    <dbReference type="NCBI Taxonomy" id="768479"/>
    <lineage>
        <taxon>Bacteria</taxon>
        <taxon>Bacillati</taxon>
        <taxon>Bacillota</taxon>
        <taxon>Bacilli</taxon>
        <taxon>Bacillales</taxon>
        <taxon>Paenibacillaceae</taxon>
        <taxon>Cohnella</taxon>
    </lineage>
</organism>
<evidence type="ECO:0000313" key="6">
    <source>
        <dbReference type="Proteomes" id="UP001595755"/>
    </source>
</evidence>
<keyword evidence="6" id="KW-1185">Reference proteome</keyword>